<protein>
    <submittedName>
        <fullName evidence="3">Putative Zn-dependent oxidoreductase</fullName>
    </submittedName>
</protein>
<keyword evidence="4" id="KW-1185">Reference proteome</keyword>
<dbReference type="GO" id="GO:0016651">
    <property type="term" value="F:oxidoreductase activity, acting on NAD(P)H"/>
    <property type="evidence" value="ECO:0007669"/>
    <property type="project" value="TreeGrafter"/>
</dbReference>
<dbReference type="SUPFAM" id="SSF50129">
    <property type="entry name" value="GroES-like"/>
    <property type="match status" value="1"/>
</dbReference>
<dbReference type="SUPFAM" id="SSF51735">
    <property type="entry name" value="NAD(P)-binding Rossmann-fold domains"/>
    <property type="match status" value="1"/>
</dbReference>
<dbReference type="STRING" id="1149755.A0A2J6RPI1"/>
<dbReference type="Gene3D" id="3.90.180.10">
    <property type="entry name" value="Medium-chain alcohol dehydrogenases, catalytic domain"/>
    <property type="match status" value="1"/>
</dbReference>
<dbReference type="PANTHER" id="PTHR48106:SF18">
    <property type="entry name" value="QUINONE OXIDOREDUCTASE PIG3"/>
    <property type="match status" value="1"/>
</dbReference>
<dbReference type="Proteomes" id="UP000235786">
    <property type="component" value="Unassembled WGS sequence"/>
</dbReference>
<dbReference type="GO" id="GO:0070402">
    <property type="term" value="F:NADPH binding"/>
    <property type="evidence" value="ECO:0007669"/>
    <property type="project" value="TreeGrafter"/>
</dbReference>
<accession>A0A2J6RPI1</accession>
<evidence type="ECO:0000256" key="1">
    <source>
        <dbReference type="ARBA" id="ARBA00022857"/>
    </source>
</evidence>
<dbReference type="InterPro" id="IPR011032">
    <property type="entry name" value="GroES-like_sf"/>
</dbReference>
<reference evidence="3 4" key="1">
    <citation type="submission" date="2016-04" db="EMBL/GenBank/DDBJ databases">
        <title>A degradative enzymes factory behind the ericoid mycorrhizal symbiosis.</title>
        <authorList>
            <consortium name="DOE Joint Genome Institute"/>
            <person name="Martino E."/>
            <person name="Morin E."/>
            <person name="Grelet G."/>
            <person name="Kuo A."/>
            <person name="Kohler A."/>
            <person name="Daghino S."/>
            <person name="Barry K."/>
            <person name="Choi C."/>
            <person name="Cichocki N."/>
            <person name="Clum A."/>
            <person name="Copeland A."/>
            <person name="Hainaut M."/>
            <person name="Haridas S."/>
            <person name="Labutti K."/>
            <person name="Lindquist E."/>
            <person name="Lipzen A."/>
            <person name="Khouja H.-R."/>
            <person name="Murat C."/>
            <person name="Ohm R."/>
            <person name="Olson A."/>
            <person name="Spatafora J."/>
            <person name="Veneault-Fourrey C."/>
            <person name="Henrissat B."/>
            <person name="Grigoriev I."/>
            <person name="Martin F."/>
            <person name="Perotto S."/>
        </authorList>
    </citation>
    <scope>NUCLEOTIDE SEQUENCE [LARGE SCALE GENOMIC DNA]</scope>
    <source>
        <strain evidence="3 4">F</strain>
    </source>
</reference>
<keyword evidence="2" id="KW-0560">Oxidoreductase</keyword>
<dbReference type="OrthoDB" id="3487136at2759"/>
<evidence type="ECO:0000256" key="2">
    <source>
        <dbReference type="ARBA" id="ARBA00023002"/>
    </source>
</evidence>
<dbReference type="EMBL" id="KZ613945">
    <property type="protein sequence ID" value="PMD40424.1"/>
    <property type="molecule type" value="Genomic_DNA"/>
</dbReference>
<dbReference type="Gene3D" id="3.40.50.720">
    <property type="entry name" value="NAD(P)-binding Rossmann-like Domain"/>
    <property type="match status" value="1"/>
</dbReference>
<evidence type="ECO:0000313" key="4">
    <source>
        <dbReference type="Proteomes" id="UP000235786"/>
    </source>
</evidence>
<sequence>MRPNAGLTLHGPVADVWGASAAGVVTEIGDGVPSTYLGRKVAIYRSLEAKAPILGLWCETAQLPFGACLLLPDYVDEKDYSGSLVNIVTAYAFLEKAAAEGHKGVLVTAGNSATGRAISVLARKRGVPLLSIVRSETAKEDLVKIGMESEHVLIRGDSEFSSDLEKKAVELGTTAVFDGVGGGFIGQILGALPVGSSIFFYGFLSGPEPVSFHSSVVMMKQLTLMRFGNFETETVKDQGKKAAMLKYLEGCIEEPLFKTRLGKVFELGDINAALGYQGPGGSKAVLLFSK</sequence>
<name>A0A2J6RPI1_HYAVF</name>
<dbReference type="AlphaFoldDB" id="A0A2J6RPI1"/>
<evidence type="ECO:0000313" key="3">
    <source>
        <dbReference type="EMBL" id="PMD40424.1"/>
    </source>
</evidence>
<gene>
    <name evidence="3" type="ORF">L207DRAFT_511913</name>
</gene>
<dbReference type="InterPro" id="IPR036291">
    <property type="entry name" value="NAD(P)-bd_dom_sf"/>
</dbReference>
<proteinExistence type="predicted"/>
<dbReference type="PANTHER" id="PTHR48106">
    <property type="entry name" value="QUINONE OXIDOREDUCTASE PIG3-RELATED"/>
    <property type="match status" value="1"/>
</dbReference>
<keyword evidence="1" id="KW-0521">NADP</keyword>
<organism evidence="3 4">
    <name type="scientific">Hyaloscypha variabilis (strain UAMH 11265 / GT02V1 / F)</name>
    <name type="common">Meliniomyces variabilis</name>
    <dbReference type="NCBI Taxonomy" id="1149755"/>
    <lineage>
        <taxon>Eukaryota</taxon>
        <taxon>Fungi</taxon>
        <taxon>Dikarya</taxon>
        <taxon>Ascomycota</taxon>
        <taxon>Pezizomycotina</taxon>
        <taxon>Leotiomycetes</taxon>
        <taxon>Helotiales</taxon>
        <taxon>Hyaloscyphaceae</taxon>
        <taxon>Hyaloscypha</taxon>
        <taxon>Hyaloscypha variabilis</taxon>
    </lineage>
</organism>